<dbReference type="Proteomes" id="UP001174936">
    <property type="component" value="Unassembled WGS sequence"/>
</dbReference>
<evidence type="ECO:0000259" key="2">
    <source>
        <dbReference type="Pfam" id="PF12417"/>
    </source>
</evidence>
<evidence type="ECO:0000313" key="3">
    <source>
        <dbReference type="EMBL" id="KAK0655173.1"/>
    </source>
</evidence>
<feature type="compositionally biased region" description="Polar residues" evidence="1">
    <location>
        <begin position="1"/>
        <end position="12"/>
    </location>
</feature>
<gene>
    <name evidence="3" type="ORF">B0T16DRAFT_319890</name>
</gene>
<reference evidence="3" key="1">
    <citation type="submission" date="2023-06" db="EMBL/GenBank/DDBJ databases">
        <title>Genome-scale phylogeny and comparative genomics of the fungal order Sordariales.</title>
        <authorList>
            <consortium name="Lawrence Berkeley National Laboratory"/>
            <person name="Hensen N."/>
            <person name="Bonometti L."/>
            <person name="Westerberg I."/>
            <person name="Brannstrom I.O."/>
            <person name="Guillou S."/>
            <person name="Cros-Aarteil S."/>
            <person name="Calhoun S."/>
            <person name="Haridas S."/>
            <person name="Kuo A."/>
            <person name="Mondo S."/>
            <person name="Pangilinan J."/>
            <person name="Riley R."/>
            <person name="Labutti K."/>
            <person name="Andreopoulos B."/>
            <person name="Lipzen A."/>
            <person name="Chen C."/>
            <person name="Yanf M."/>
            <person name="Daum C."/>
            <person name="Ng V."/>
            <person name="Clum A."/>
            <person name="Steindorff A."/>
            <person name="Ohm R."/>
            <person name="Martin F."/>
            <person name="Silar P."/>
            <person name="Natvig D."/>
            <person name="Lalanne C."/>
            <person name="Gautier V."/>
            <person name="Ament-Velasquez S.L."/>
            <person name="Kruys A."/>
            <person name="Hutchinson M.I."/>
            <person name="Powell A.J."/>
            <person name="Barry K."/>
            <person name="Miller A.N."/>
            <person name="Grigoriev I.V."/>
            <person name="Debuchy R."/>
            <person name="Gladieux P."/>
            <person name="Thoren M.H."/>
            <person name="Johannesson H."/>
        </authorList>
    </citation>
    <scope>NUCLEOTIDE SEQUENCE</scope>
    <source>
        <strain evidence="3">SMH2532-1</strain>
    </source>
</reference>
<name>A0AA39YMC8_9PEZI</name>
<sequence>MICSITSCQPESSPKESNLRQHSPSCSETANLPSIGFFATVIASIESAPAEPFPTVLPSIEPAPAEPSPIVLPSIEPPDPPRAPTDSPETDGEEWSLAVPIEHPSGSTPPPEPTDPRVKIALEQGVKFVCVGRSERSSVWATNGSAGRNWKGVLKRGDGPRFLHFRDEIETHTRLLRQFRSQLPSIVNKDWTHNAFQVNFPHYDKFYPNKFRAWMNRLPFFPNGTPTCEAIAMERIWPMPKDARKLLIQNNLDRAADDENNRYSLIRPYLGRRRKSTLRSNTEDGKQKTLNNFRLHVDQMEELGLDPNQYAVAMADALAIMMWVAHIEVCDVKFVLASPRPPPPSGVAPEQQSGADQRECHFGNREFTPGLLGPHAMWVMDFASCRKLSRDSQSIGNAAAWFTNSHPYFPRPDAMRIVDRETWYVFRDRFRSTSSMIFSTEKYPPSGWRSCNEFLTLIEDRHGAPEASSSADSDDTEYFSESSVDEEMIQIAG</sequence>
<organism evidence="3 4">
    <name type="scientific">Cercophora newfieldiana</name>
    <dbReference type="NCBI Taxonomy" id="92897"/>
    <lineage>
        <taxon>Eukaryota</taxon>
        <taxon>Fungi</taxon>
        <taxon>Dikarya</taxon>
        <taxon>Ascomycota</taxon>
        <taxon>Pezizomycotina</taxon>
        <taxon>Sordariomycetes</taxon>
        <taxon>Sordariomycetidae</taxon>
        <taxon>Sordariales</taxon>
        <taxon>Lasiosphaeriaceae</taxon>
        <taxon>Cercophora</taxon>
    </lineage>
</organism>
<dbReference type="AlphaFoldDB" id="A0AA39YMC8"/>
<feature type="region of interest" description="Disordered" evidence="1">
    <location>
        <begin position="1"/>
        <end position="31"/>
    </location>
</feature>
<feature type="compositionally biased region" description="Acidic residues" evidence="1">
    <location>
        <begin position="472"/>
        <end position="493"/>
    </location>
</feature>
<feature type="region of interest" description="Disordered" evidence="1">
    <location>
        <begin position="52"/>
        <end position="94"/>
    </location>
</feature>
<feature type="domain" description="DUF3669" evidence="2">
    <location>
        <begin position="377"/>
        <end position="441"/>
    </location>
</feature>
<dbReference type="PANTHER" id="PTHR40780:SF3">
    <property type="entry name" value="DUF3669 DOMAIN-CONTAINING PROTEIN"/>
    <property type="match status" value="1"/>
</dbReference>
<accession>A0AA39YMC8</accession>
<dbReference type="Pfam" id="PF12417">
    <property type="entry name" value="DUF3669"/>
    <property type="match status" value="1"/>
</dbReference>
<protein>
    <recommendedName>
        <fullName evidence="2">DUF3669 domain-containing protein</fullName>
    </recommendedName>
</protein>
<dbReference type="InterPro" id="IPR022137">
    <property type="entry name" value="Znf_prot_DUF3669"/>
</dbReference>
<proteinExistence type="predicted"/>
<feature type="compositionally biased region" description="Polar residues" evidence="1">
    <location>
        <begin position="20"/>
        <end position="31"/>
    </location>
</feature>
<comment type="caution">
    <text evidence="3">The sequence shown here is derived from an EMBL/GenBank/DDBJ whole genome shotgun (WGS) entry which is preliminary data.</text>
</comment>
<keyword evidence="4" id="KW-1185">Reference proteome</keyword>
<evidence type="ECO:0000313" key="4">
    <source>
        <dbReference type="Proteomes" id="UP001174936"/>
    </source>
</evidence>
<feature type="region of interest" description="Disordered" evidence="1">
    <location>
        <begin position="463"/>
        <end position="493"/>
    </location>
</feature>
<dbReference type="PANTHER" id="PTHR40780">
    <property type="entry name" value="DUF3669 DOMAIN-CONTAINING PROTEIN"/>
    <property type="match status" value="1"/>
</dbReference>
<evidence type="ECO:0000256" key="1">
    <source>
        <dbReference type="SAM" id="MobiDB-lite"/>
    </source>
</evidence>
<dbReference type="EMBL" id="JAULSV010000001">
    <property type="protein sequence ID" value="KAK0655173.1"/>
    <property type="molecule type" value="Genomic_DNA"/>
</dbReference>